<dbReference type="PANTHER" id="PTHR15970">
    <property type="entry name" value="ELL-ASSOCIATED FACTOR EAF"/>
    <property type="match status" value="1"/>
</dbReference>
<feature type="non-terminal residue" evidence="9">
    <location>
        <position position="1"/>
    </location>
</feature>
<dbReference type="Proteomes" id="UP000525078">
    <property type="component" value="Unassembled WGS sequence"/>
</dbReference>
<organism evidence="9 10">
    <name type="scientific">Cannabis sativa</name>
    <name type="common">Hemp</name>
    <name type="synonym">Marijuana</name>
    <dbReference type="NCBI Taxonomy" id="3483"/>
    <lineage>
        <taxon>Eukaryota</taxon>
        <taxon>Viridiplantae</taxon>
        <taxon>Streptophyta</taxon>
        <taxon>Embryophyta</taxon>
        <taxon>Tracheophyta</taxon>
        <taxon>Spermatophyta</taxon>
        <taxon>Magnoliopsida</taxon>
        <taxon>eudicotyledons</taxon>
        <taxon>Gunneridae</taxon>
        <taxon>Pentapetalae</taxon>
        <taxon>rosids</taxon>
        <taxon>fabids</taxon>
        <taxon>Rosales</taxon>
        <taxon>Cannabaceae</taxon>
        <taxon>Cannabis</taxon>
    </lineage>
</organism>
<name>A0A7J6EIG8_CANSA</name>
<comment type="similarity">
    <text evidence="2">Belongs to the EAF family.</text>
</comment>
<evidence type="ECO:0000256" key="7">
    <source>
        <dbReference type="SAM" id="MobiDB-lite"/>
    </source>
</evidence>
<reference evidence="9 10" key="1">
    <citation type="journal article" date="2020" name="bioRxiv">
        <title>Sequence and annotation of 42 cannabis genomes reveals extensive copy number variation in cannabinoid synthesis and pathogen resistance genes.</title>
        <authorList>
            <person name="Mckernan K.J."/>
            <person name="Helbert Y."/>
            <person name="Kane L.T."/>
            <person name="Ebling H."/>
            <person name="Zhang L."/>
            <person name="Liu B."/>
            <person name="Eaton Z."/>
            <person name="Mclaughlin S."/>
            <person name="Kingan S."/>
            <person name="Baybayan P."/>
            <person name="Concepcion G."/>
            <person name="Jordan M."/>
            <person name="Riva A."/>
            <person name="Barbazuk W."/>
            <person name="Harkins T."/>
        </authorList>
    </citation>
    <scope>NUCLEOTIDE SEQUENCE [LARGE SCALE GENOMIC DNA]</scope>
    <source>
        <strain evidence="10">cv. Jamaican Lion 4</strain>
        <tissue evidence="9">Leaf</tissue>
    </source>
</reference>
<feature type="compositionally biased region" description="Low complexity" evidence="7">
    <location>
        <begin position="399"/>
        <end position="419"/>
    </location>
</feature>
<dbReference type="Pfam" id="PF09816">
    <property type="entry name" value="EAF"/>
    <property type="match status" value="1"/>
</dbReference>
<evidence type="ECO:0000256" key="1">
    <source>
        <dbReference type="ARBA" id="ARBA00004123"/>
    </source>
</evidence>
<feature type="region of interest" description="Disordered" evidence="7">
    <location>
        <begin position="327"/>
        <end position="433"/>
    </location>
</feature>
<evidence type="ECO:0000256" key="6">
    <source>
        <dbReference type="ARBA" id="ARBA00023242"/>
    </source>
</evidence>
<dbReference type="InterPro" id="IPR027093">
    <property type="entry name" value="EAF_fam"/>
</dbReference>
<comment type="caution">
    <text evidence="9">The sequence shown here is derived from an EMBL/GenBank/DDBJ whole genome shotgun (WGS) entry which is preliminary data.</text>
</comment>
<evidence type="ECO:0000256" key="3">
    <source>
        <dbReference type="ARBA" id="ARBA00023015"/>
    </source>
</evidence>
<evidence type="ECO:0000313" key="10">
    <source>
        <dbReference type="Proteomes" id="UP000525078"/>
    </source>
</evidence>
<keyword evidence="5" id="KW-0804">Transcription</keyword>
<feature type="domain" description="Transcription elongation factor Eaf N-terminal" evidence="8">
    <location>
        <begin position="123"/>
        <end position="221"/>
    </location>
</feature>
<accession>A0A7J6EIG8</accession>
<keyword evidence="4" id="KW-0010">Activator</keyword>
<evidence type="ECO:0000256" key="4">
    <source>
        <dbReference type="ARBA" id="ARBA00023159"/>
    </source>
</evidence>
<dbReference type="GO" id="GO:0032783">
    <property type="term" value="C:super elongation complex"/>
    <property type="evidence" value="ECO:0007669"/>
    <property type="project" value="InterPro"/>
</dbReference>
<proteinExistence type="inferred from homology"/>
<feature type="compositionally biased region" description="Acidic residues" evidence="7">
    <location>
        <begin position="361"/>
        <end position="373"/>
    </location>
</feature>
<dbReference type="GO" id="GO:0006368">
    <property type="term" value="P:transcription elongation by RNA polymerase II"/>
    <property type="evidence" value="ECO:0007669"/>
    <property type="project" value="InterPro"/>
</dbReference>
<sequence>ATAPEAITETASGGGGGQGGLRTALDWILISNMIELGKVLLVCSEFALNLKLHSILFQCQNPNIHELSCVNPVDPLLYYCHLHHPPPIPSLCHAPVAPVTAHLVMANISKEEPKTAPQPDRWYNLSLGSSFKDDSSKYCTLRYEFKPASIDKSKPGSLHKTKENRVSVEFQNNQLGKPKVAFEGKSEDYKESDAVLFFDGETFRLERLHRGVKQLRHVRQPGESNAAAAAAVAAVIEPRLSPVAKAQKTIHVGRSSYPAVPVEVERIDIGGPENAVSAKSASKGTVADYTSEPPNVSEPPNISAVSPEPKNVEVDEHHEIDMEDIFGSTSPVAEDGDDTAVAEDKSNAAGFDMNVPRQNDTDDEIADVDDSGDEVDKGPNAAEALKAQVTAEGRDEQTSSSSSSSGSGSSSSSASSSSSSDKEGSDEDSINSI</sequence>
<evidence type="ECO:0000256" key="2">
    <source>
        <dbReference type="ARBA" id="ARBA00007798"/>
    </source>
</evidence>
<dbReference type="AlphaFoldDB" id="A0A7J6EIG8"/>
<dbReference type="InterPro" id="IPR019194">
    <property type="entry name" value="Tscrpt_elong_fac_Eaf_N"/>
</dbReference>
<comment type="subcellular location">
    <subcellularLocation>
        <location evidence="1">Nucleus</location>
    </subcellularLocation>
</comment>
<protein>
    <recommendedName>
        <fullName evidence="8">Transcription elongation factor Eaf N-terminal domain-containing protein</fullName>
    </recommendedName>
</protein>
<keyword evidence="3" id="KW-0805">Transcription regulation</keyword>
<evidence type="ECO:0000259" key="8">
    <source>
        <dbReference type="Pfam" id="PF09816"/>
    </source>
</evidence>
<feature type="compositionally biased region" description="Acidic residues" evidence="7">
    <location>
        <begin position="424"/>
        <end position="433"/>
    </location>
</feature>
<dbReference type="GO" id="GO:0003711">
    <property type="term" value="F:transcription elongation factor activity"/>
    <property type="evidence" value="ECO:0007669"/>
    <property type="project" value="TreeGrafter"/>
</dbReference>
<keyword evidence="6" id="KW-0539">Nucleus</keyword>
<feature type="region of interest" description="Disordered" evidence="7">
    <location>
        <begin position="274"/>
        <end position="310"/>
    </location>
</feature>
<dbReference type="PANTHER" id="PTHR15970:SF13">
    <property type="entry name" value="TRANSCRIPTION ELONGATION FACTOR EAF N-TERMINAL DOMAIN-CONTAINING PROTEIN"/>
    <property type="match status" value="1"/>
</dbReference>
<dbReference type="EMBL" id="JAATIP010000228">
    <property type="protein sequence ID" value="KAF4358144.1"/>
    <property type="molecule type" value="Genomic_DNA"/>
</dbReference>
<evidence type="ECO:0000313" key="9">
    <source>
        <dbReference type="EMBL" id="KAF4358144.1"/>
    </source>
</evidence>
<gene>
    <name evidence="9" type="ORF">F8388_009427</name>
</gene>
<evidence type="ECO:0000256" key="5">
    <source>
        <dbReference type="ARBA" id="ARBA00023163"/>
    </source>
</evidence>
<feature type="compositionally biased region" description="Polar residues" evidence="7">
    <location>
        <begin position="292"/>
        <end position="304"/>
    </location>
</feature>